<sequence>MIVLINNRWVNNKVTELGKSFGSVYKERLLIENYIFQLATATRDQKYLLSQFDAKENSENICEIEAINNEIAFLIKDYQNAYLIIAEKEVFEN</sequence>
<organism evidence="1 2">
    <name type="scientific">Marivirga sericea</name>
    <dbReference type="NCBI Taxonomy" id="1028"/>
    <lineage>
        <taxon>Bacteria</taxon>
        <taxon>Pseudomonadati</taxon>
        <taxon>Bacteroidota</taxon>
        <taxon>Cytophagia</taxon>
        <taxon>Cytophagales</taxon>
        <taxon>Marivirgaceae</taxon>
        <taxon>Marivirga</taxon>
    </lineage>
</organism>
<gene>
    <name evidence="1" type="ORF">SAMN05661096_03083</name>
</gene>
<name>A0A1X7KS81_9BACT</name>
<evidence type="ECO:0000313" key="1">
    <source>
        <dbReference type="EMBL" id="SMG44004.1"/>
    </source>
</evidence>
<accession>A0A1X7KS81</accession>
<dbReference type="OrthoDB" id="1438991at2"/>
<dbReference type="EMBL" id="FXAW01000006">
    <property type="protein sequence ID" value="SMG44004.1"/>
    <property type="molecule type" value="Genomic_DNA"/>
</dbReference>
<reference evidence="2" key="1">
    <citation type="submission" date="2017-04" db="EMBL/GenBank/DDBJ databases">
        <authorList>
            <person name="Varghese N."/>
            <person name="Submissions S."/>
        </authorList>
    </citation>
    <scope>NUCLEOTIDE SEQUENCE [LARGE SCALE GENOMIC DNA]</scope>
    <source>
        <strain evidence="2">DSM 4125</strain>
    </source>
</reference>
<protein>
    <submittedName>
        <fullName evidence="1">Uncharacterized protein</fullName>
    </submittedName>
</protein>
<dbReference type="AlphaFoldDB" id="A0A1X7KS81"/>
<proteinExistence type="predicted"/>
<dbReference type="Proteomes" id="UP000193804">
    <property type="component" value="Unassembled WGS sequence"/>
</dbReference>
<keyword evidence="2" id="KW-1185">Reference proteome</keyword>
<dbReference type="RefSeq" id="WP_085518227.1">
    <property type="nucleotide sequence ID" value="NZ_FXAW01000006.1"/>
</dbReference>
<evidence type="ECO:0000313" key="2">
    <source>
        <dbReference type="Proteomes" id="UP000193804"/>
    </source>
</evidence>